<organism evidence="2 3">
    <name type="scientific">Tetragonisca angustula</name>
    <dbReference type="NCBI Taxonomy" id="166442"/>
    <lineage>
        <taxon>Eukaryota</taxon>
        <taxon>Metazoa</taxon>
        <taxon>Ecdysozoa</taxon>
        <taxon>Arthropoda</taxon>
        <taxon>Hexapoda</taxon>
        <taxon>Insecta</taxon>
        <taxon>Pterygota</taxon>
        <taxon>Neoptera</taxon>
        <taxon>Endopterygota</taxon>
        <taxon>Hymenoptera</taxon>
        <taxon>Apocrita</taxon>
        <taxon>Aculeata</taxon>
        <taxon>Apoidea</taxon>
        <taxon>Anthophila</taxon>
        <taxon>Apidae</taxon>
        <taxon>Tetragonisca</taxon>
    </lineage>
</organism>
<keyword evidence="3" id="KW-1185">Reference proteome</keyword>
<evidence type="ECO:0000313" key="3">
    <source>
        <dbReference type="Proteomes" id="UP001432146"/>
    </source>
</evidence>
<dbReference type="AlphaFoldDB" id="A0AAW1A6U2"/>
<name>A0AAW1A6U2_9HYME</name>
<accession>A0AAW1A6U2</accession>
<feature type="region of interest" description="Disordered" evidence="1">
    <location>
        <begin position="1"/>
        <end position="52"/>
    </location>
</feature>
<gene>
    <name evidence="2" type="ORF">QLX08_003490</name>
</gene>
<proteinExistence type="predicted"/>
<feature type="compositionally biased region" description="Basic and acidic residues" evidence="1">
    <location>
        <begin position="1"/>
        <end position="20"/>
    </location>
</feature>
<dbReference type="EMBL" id="JAWNGG020000050">
    <property type="protein sequence ID" value="KAK9305461.1"/>
    <property type="molecule type" value="Genomic_DNA"/>
</dbReference>
<protein>
    <submittedName>
        <fullName evidence="2">Uncharacterized protein</fullName>
    </submittedName>
</protein>
<sequence>MTDMDRKRGNEDSASTEKRTTMFTGSELEPRALGTRRANVSPPPQRASNLDSMAKVAVHRRNCKLLRTKNDAESGEISFPGILVVVWCLSTMAPGVCKQTRKQW</sequence>
<dbReference type="Proteomes" id="UP001432146">
    <property type="component" value="Unassembled WGS sequence"/>
</dbReference>
<comment type="caution">
    <text evidence="2">The sequence shown here is derived from an EMBL/GenBank/DDBJ whole genome shotgun (WGS) entry which is preliminary data.</text>
</comment>
<evidence type="ECO:0000313" key="2">
    <source>
        <dbReference type="EMBL" id="KAK9305461.1"/>
    </source>
</evidence>
<evidence type="ECO:0000256" key="1">
    <source>
        <dbReference type="SAM" id="MobiDB-lite"/>
    </source>
</evidence>
<reference evidence="2 3" key="1">
    <citation type="submission" date="2024-05" db="EMBL/GenBank/DDBJ databases">
        <title>The nuclear and mitochondrial genome assemblies of Tetragonisca angustula (Apidae: Meliponini), a tiny yet remarkable pollinator in the Neotropics.</title>
        <authorList>
            <person name="Ferrari R."/>
            <person name="Ricardo P.C."/>
            <person name="Dias F.C."/>
            <person name="Araujo N.S."/>
            <person name="Soares D.O."/>
            <person name="Zhou Q.-S."/>
            <person name="Zhu C.-D."/>
            <person name="Coutinho L."/>
            <person name="Airas M.C."/>
            <person name="Batista T.M."/>
        </authorList>
    </citation>
    <scope>NUCLEOTIDE SEQUENCE [LARGE SCALE GENOMIC DNA]</scope>
    <source>
        <strain evidence="2">ASF017062</strain>
        <tissue evidence="2">Abdomen</tissue>
    </source>
</reference>